<evidence type="ECO:0000313" key="2">
    <source>
        <dbReference type="Proteomes" id="UP001056855"/>
    </source>
</evidence>
<sequence>MDTIVTPTAEHLDLDAARLDPHPQNEYRLFPDGEVYVQLESVAETESALGHRRRRHLRADLA</sequence>
<dbReference type="GeneID" id="73292242"/>
<proteinExistence type="predicted"/>
<dbReference type="EMBL" id="CP100356">
    <property type="protein sequence ID" value="UTF55564.1"/>
    <property type="molecule type" value="Genomic_DNA"/>
</dbReference>
<dbReference type="Proteomes" id="UP001056855">
    <property type="component" value="Plasmid unnamed1"/>
</dbReference>
<keyword evidence="2" id="KW-1185">Reference proteome</keyword>
<geneLocation type="plasmid" evidence="1 2">
    <name>unnamed1</name>
</geneLocation>
<accession>A0A9E7NEK4</accession>
<evidence type="ECO:0000313" key="1">
    <source>
        <dbReference type="EMBL" id="UTF55564.1"/>
    </source>
</evidence>
<dbReference type="RefSeq" id="WP_254160726.1">
    <property type="nucleotide sequence ID" value="NZ_CP100356.1"/>
</dbReference>
<organism evidence="1 2">
    <name type="scientific">Natronosalvus rutilus</name>
    <dbReference type="NCBI Taxonomy" id="2953753"/>
    <lineage>
        <taxon>Archaea</taxon>
        <taxon>Methanobacteriati</taxon>
        <taxon>Methanobacteriota</taxon>
        <taxon>Stenosarchaea group</taxon>
        <taxon>Halobacteria</taxon>
        <taxon>Halobacteriales</taxon>
        <taxon>Natrialbaceae</taxon>
        <taxon>Natronosalvus</taxon>
    </lineage>
</organism>
<reference evidence="1" key="1">
    <citation type="submission" date="2022-06" db="EMBL/GenBank/DDBJ databases">
        <title>Diverse halophilic archaea isolated from saline environments.</title>
        <authorList>
            <person name="Cui H.-L."/>
        </authorList>
    </citation>
    <scope>NUCLEOTIDE SEQUENCE</scope>
    <source>
        <strain evidence="1">WLHS1</strain>
        <plasmid evidence="1">unnamed1</plasmid>
    </source>
</reference>
<keyword evidence="1" id="KW-0614">Plasmid</keyword>
<dbReference type="KEGG" id="sawl:NGM29_19310"/>
<gene>
    <name evidence="1" type="ORF">NGM29_19310</name>
</gene>
<dbReference type="AlphaFoldDB" id="A0A9E7NEK4"/>
<protein>
    <submittedName>
        <fullName evidence="1">Uncharacterized protein</fullName>
    </submittedName>
</protein>
<name>A0A9E7NEK4_9EURY</name>